<feature type="compositionally biased region" description="Basic and acidic residues" evidence="1">
    <location>
        <begin position="87"/>
        <end position="103"/>
    </location>
</feature>
<dbReference type="KEGG" id="vg:60320991"/>
<dbReference type="GeneID" id="60320991"/>
<gene>
    <name evidence="2" type="primary">21</name>
    <name evidence="2" type="ORF">SEA_LILMCDREAMY_21</name>
</gene>
<feature type="region of interest" description="Disordered" evidence="1">
    <location>
        <begin position="44"/>
        <end position="103"/>
    </location>
</feature>
<sequence length="103" mass="11004">MAKITIKGSLSPAAGLARDEVRTVQDSPEVRAYVAAGFADIVDEETGETEPPVLPDPPKAPAKSASRADWAKFLGEQGYDVPDEDAPGGKRDDLVEAWENRPV</sequence>
<evidence type="ECO:0000313" key="3">
    <source>
        <dbReference type="Proteomes" id="UP000325405"/>
    </source>
</evidence>
<evidence type="ECO:0000256" key="1">
    <source>
        <dbReference type="SAM" id="MobiDB-lite"/>
    </source>
</evidence>
<proteinExistence type="predicted"/>
<dbReference type="RefSeq" id="YP_009949585.1">
    <property type="nucleotide sequence ID" value="NC_051582.1"/>
</dbReference>
<name>A0A5P8D7H3_9CAUD</name>
<evidence type="ECO:0000313" key="2">
    <source>
        <dbReference type="EMBL" id="QFP94641.1"/>
    </source>
</evidence>
<organism evidence="2 3">
    <name type="scientific">Mycobacterium phage LilMcDreamy</name>
    <dbReference type="NCBI Taxonomy" id="2652422"/>
    <lineage>
        <taxon>Viruses</taxon>
        <taxon>Duplodnaviria</taxon>
        <taxon>Heunggongvirae</taxon>
        <taxon>Uroviricota</taxon>
        <taxon>Caudoviricetes</taxon>
        <taxon>Bclasvirinae</taxon>
        <taxon>Lilmcdreamyvirus</taxon>
        <taxon>Lilmcdreamyvirus lilmcdreamy</taxon>
    </lineage>
</organism>
<keyword evidence="3" id="KW-1185">Reference proteome</keyword>
<accession>A0A5P8D7H3</accession>
<dbReference type="EMBL" id="MN284893">
    <property type="protein sequence ID" value="QFP94641.1"/>
    <property type="molecule type" value="Genomic_DNA"/>
</dbReference>
<dbReference type="Proteomes" id="UP000325405">
    <property type="component" value="Segment"/>
</dbReference>
<reference evidence="2 3" key="1">
    <citation type="submission" date="2019-08" db="EMBL/GenBank/DDBJ databases">
        <authorList>
            <person name="Lippold A."/>
            <person name="Marlatt M."/>
            <person name="Cooper K."/>
            <person name="Frohnapfel E."/>
            <person name="Glenski M."/>
            <person name="Johnson H."/>
            <person name="Johnson K."/>
            <person name="Tjaden E."/>
            <person name="Troeh S."/>
            <person name="Hayes S."/>
            <person name="Ettinger A.-S.H."/>
            <person name="Ettinger W.F."/>
            <person name="Haydock J."/>
            <person name="Anders K.R."/>
            <person name="Garlena R.A."/>
            <person name="Russell D.A."/>
            <person name="Pope W.H."/>
            <person name="Jacobs-Sera D."/>
            <person name="Hatfull G.F."/>
        </authorList>
    </citation>
    <scope>NUCLEOTIDE SEQUENCE [LARGE SCALE GENOMIC DNA]</scope>
</reference>
<protein>
    <submittedName>
        <fullName evidence="2">Uncharacterized protein</fullName>
    </submittedName>
</protein>